<name>A0ABU4E3V7_9ENTR</name>
<reference evidence="2 3" key="1">
    <citation type="submission" date="2023-10" db="EMBL/GenBank/DDBJ databases">
        <authorList>
            <person name="Dale J."/>
        </authorList>
    </citation>
    <scope>NUCLEOTIDE SEQUENCE [LARGE SCALE GENOMIC DNA]</scope>
    <source>
        <strain evidence="2 3">2023EL-00970</strain>
    </source>
</reference>
<evidence type="ECO:0000259" key="1">
    <source>
        <dbReference type="Pfam" id="PF23961"/>
    </source>
</evidence>
<dbReference type="InterPro" id="IPR057087">
    <property type="entry name" value="Gp12-like"/>
</dbReference>
<dbReference type="RefSeq" id="WP_317678603.1">
    <property type="nucleotide sequence ID" value="NZ_JAWLOF010000009.1"/>
</dbReference>
<gene>
    <name evidence="2" type="ORF">R4P48_14090</name>
</gene>
<proteinExistence type="predicted"/>
<evidence type="ECO:0000313" key="3">
    <source>
        <dbReference type="Proteomes" id="UP001187066"/>
    </source>
</evidence>
<evidence type="ECO:0000313" key="2">
    <source>
        <dbReference type="EMBL" id="MDV7023803.1"/>
    </source>
</evidence>
<keyword evidence="3" id="KW-1185">Reference proteome</keyword>
<comment type="caution">
    <text evidence="2">The sequence shown here is derived from an EMBL/GenBank/DDBJ whole genome shotgun (WGS) entry which is preliminary data.</text>
</comment>
<dbReference type="Proteomes" id="UP001187066">
    <property type="component" value="Unassembled WGS sequence"/>
</dbReference>
<dbReference type="EMBL" id="JAWLOF010000009">
    <property type="protein sequence ID" value="MDV7023803.1"/>
    <property type="molecule type" value="Genomic_DNA"/>
</dbReference>
<dbReference type="Pfam" id="PF23961">
    <property type="entry name" value="Phage_tail_terminator_9"/>
    <property type="match status" value="1"/>
</dbReference>
<organism evidence="2 3">
    <name type="scientific">Atlantibacter subterraneus</name>
    <dbReference type="NCBI Taxonomy" id="255519"/>
    <lineage>
        <taxon>Bacteria</taxon>
        <taxon>Pseudomonadati</taxon>
        <taxon>Pseudomonadota</taxon>
        <taxon>Gammaproteobacteria</taxon>
        <taxon>Enterobacterales</taxon>
        <taxon>Enterobacteriaceae</taxon>
        <taxon>Atlantibacter</taxon>
    </lineage>
</organism>
<protein>
    <recommendedName>
        <fullName evidence="1">Phage neck terminator protein gp12-like domain-containing protein</fullName>
    </recommendedName>
</protein>
<sequence>MNDTTRPGYLTAVGIKPIYDEPLEQQLAQWIHGISGLPESDVIIDYANPPFILPPVTTDWCGFSIDHFFFEPDIACVPVNADSDYHWQFESLAVICRFYGPHSQTYANAFRSGVFVSQNNAELNLIGFSLGDVGNIVATPELINNKWQRRYDLPVTLRRKAIREYGIKSFLSTSVQISGE</sequence>
<accession>A0ABU4E3V7</accession>
<feature type="domain" description="Phage neck terminator protein gp12-like" evidence="1">
    <location>
        <begin position="22"/>
        <end position="177"/>
    </location>
</feature>